<dbReference type="InterPro" id="IPR058625">
    <property type="entry name" value="MdtA-like_BSH"/>
</dbReference>
<feature type="region of interest" description="Disordered" evidence="2">
    <location>
        <begin position="36"/>
        <end position="57"/>
    </location>
</feature>
<keyword evidence="3" id="KW-1133">Transmembrane helix</keyword>
<feature type="region of interest" description="Disordered" evidence="2">
    <location>
        <begin position="435"/>
        <end position="465"/>
    </location>
</feature>
<evidence type="ECO:0000256" key="2">
    <source>
        <dbReference type="SAM" id="MobiDB-lite"/>
    </source>
</evidence>
<dbReference type="Gene3D" id="2.40.420.20">
    <property type="match status" value="1"/>
</dbReference>
<protein>
    <submittedName>
        <fullName evidence="8">Membrane fusion protein (Multidrug efflux system)</fullName>
    </submittedName>
</protein>
<evidence type="ECO:0000259" key="5">
    <source>
        <dbReference type="Pfam" id="PF25917"/>
    </source>
</evidence>
<dbReference type="PANTHER" id="PTHR30469:SF11">
    <property type="entry name" value="BLL4320 PROTEIN"/>
    <property type="match status" value="1"/>
</dbReference>
<sequence length="465" mass="47731">MASKTRYLVVAVVGIAAASGAAWWLQRPAAPAKTDAAAAPAGGARGPGGQGGQGGAGRVVAVEATPVRQMALRDDAEAVGSLRSRRSVVLRPEVSGRITALHFTDGQRVRQGQVLVQFDDQLPRAQVQQSQAELSIAQANHKRNQELVAQGFISQRSVDESAANLEVAQAKLALAQATASRLRILAPFDGIAGIRGVNVGDYLKDGADIVNVEDLDAVYVDFRLPERLQAKVRTGQTARVAFDALPGVRYAAVVQAINPQIDADGRAVAVRGCIDNRRLQLRPGMFARVTTVFSERANARVVPEEAIVPEGSNAFVFKVIDGKEPGTRVSQRTAVKLGVRAPGFVEVVDGLAADDLVVTAGQQRIQRDGTAVRVVVLGQPEAGKAKGSAGPARAASGAASGAATAADAPASAAPAVPAAAPAPAPVVVAAAPQPALVEPLPGPNPCQAAVATPGRPAPAAARQPA</sequence>
<feature type="domain" description="YknX-like C-terminal permuted SH3-like" evidence="7">
    <location>
        <begin position="301"/>
        <end position="374"/>
    </location>
</feature>
<feature type="transmembrane region" description="Helical" evidence="3">
    <location>
        <begin position="7"/>
        <end position="25"/>
    </location>
</feature>
<dbReference type="GO" id="GO:1990281">
    <property type="term" value="C:efflux pump complex"/>
    <property type="evidence" value="ECO:0007669"/>
    <property type="project" value="TreeGrafter"/>
</dbReference>
<dbReference type="InterPro" id="IPR006143">
    <property type="entry name" value="RND_pump_MFP"/>
</dbReference>
<evidence type="ECO:0000259" key="7">
    <source>
        <dbReference type="Pfam" id="PF25989"/>
    </source>
</evidence>
<evidence type="ECO:0000259" key="4">
    <source>
        <dbReference type="Pfam" id="PF25876"/>
    </source>
</evidence>
<dbReference type="AlphaFoldDB" id="A0A7X0UBI8"/>
<dbReference type="InterPro" id="IPR058624">
    <property type="entry name" value="MdtA-like_HH"/>
</dbReference>
<comment type="caution">
    <text evidence="8">The sequence shown here is derived from an EMBL/GenBank/DDBJ whole genome shotgun (WGS) entry which is preliminary data.</text>
</comment>
<gene>
    <name evidence="8" type="ORF">HNP48_005136</name>
</gene>
<dbReference type="Gene3D" id="1.10.287.470">
    <property type="entry name" value="Helix hairpin bin"/>
    <property type="match status" value="1"/>
</dbReference>
<feature type="domain" description="Multidrug resistance protein MdtA-like barrel-sandwich hybrid" evidence="5">
    <location>
        <begin position="87"/>
        <end position="208"/>
    </location>
</feature>
<dbReference type="Gene3D" id="2.40.30.170">
    <property type="match status" value="1"/>
</dbReference>
<keyword evidence="3" id="KW-0812">Transmembrane</keyword>
<proteinExistence type="inferred from homology"/>
<accession>A0A7X0UBI8</accession>
<feature type="compositionally biased region" description="Low complexity" evidence="2">
    <location>
        <begin position="448"/>
        <end position="465"/>
    </location>
</feature>
<feature type="domain" description="CusB-like beta-barrel" evidence="6">
    <location>
        <begin position="218"/>
        <end position="290"/>
    </location>
</feature>
<organism evidence="8 9">
    <name type="scientific">Acidovorax soli</name>
    <dbReference type="NCBI Taxonomy" id="592050"/>
    <lineage>
        <taxon>Bacteria</taxon>
        <taxon>Pseudomonadati</taxon>
        <taxon>Pseudomonadota</taxon>
        <taxon>Betaproteobacteria</taxon>
        <taxon>Burkholderiales</taxon>
        <taxon>Comamonadaceae</taxon>
        <taxon>Acidovorax</taxon>
    </lineage>
</organism>
<dbReference type="InterPro" id="IPR058792">
    <property type="entry name" value="Beta-barrel_RND_2"/>
</dbReference>
<feature type="compositionally biased region" description="Gly residues" evidence="2">
    <location>
        <begin position="43"/>
        <end position="57"/>
    </location>
</feature>
<dbReference type="Pfam" id="PF25917">
    <property type="entry name" value="BSH_RND"/>
    <property type="match status" value="1"/>
</dbReference>
<reference evidence="8 9" key="1">
    <citation type="submission" date="2020-08" db="EMBL/GenBank/DDBJ databases">
        <title>Functional genomics of gut bacteria from endangered species of beetles.</title>
        <authorList>
            <person name="Carlos-Shanley C."/>
        </authorList>
    </citation>
    <scope>NUCLEOTIDE SEQUENCE [LARGE SCALE GENOMIC DNA]</scope>
    <source>
        <strain evidence="8 9">S00198</strain>
    </source>
</reference>
<evidence type="ECO:0000259" key="6">
    <source>
        <dbReference type="Pfam" id="PF25954"/>
    </source>
</evidence>
<evidence type="ECO:0000256" key="1">
    <source>
        <dbReference type="ARBA" id="ARBA00009477"/>
    </source>
</evidence>
<comment type="similarity">
    <text evidence="1">Belongs to the membrane fusion protein (MFP) (TC 8.A.1) family.</text>
</comment>
<dbReference type="GO" id="GO:0015562">
    <property type="term" value="F:efflux transmembrane transporter activity"/>
    <property type="evidence" value="ECO:0007669"/>
    <property type="project" value="TreeGrafter"/>
</dbReference>
<dbReference type="InterPro" id="IPR058637">
    <property type="entry name" value="YknX-like_C"/>
</dbReference>
<dbReference type="Gene3D" id="2.40.50.100">
    <property type="match status" value="1"/>
</dbReference>
<dbReference type="Pfam" id="PF25876">
    <property type="entry name" value="HH_MFP_RND"/>
    <property type="match status" value="1"/>
</dbReference>
<dbReference type="Proteomes" id="UP000575083">
    <property type="component" value="Unassembled WGS sequence"/>
</dbReference>
<keyword evidence="9" id="KW-1185">Reference proteome</keyword>
<feature type="domain" description="Multidrug resistance protein MdtA-like alpha-helical hairpin" evidence="4">
    <location>
        <begin position="124"/>
        <end position="178"/>
    </location>
</feature>
<evidence type="ECO:0000313" key="9">
    <source>
        <dbReference type="Proteomes" id="UP000575083"/>
    </source>
</evidence>
<evidence type="ECO:0000313" key="8">
    <source>
        <dbReference type="EMBL" id="MBB6562426.1"/>
    </source>
</evidence>
<evidence type="ECO:0000256" key="3">
    <source>
        <dbReference type="SAM" id="Phobius"/>
    </source>
</evidence>
<dbReference type="EMBL" id="JACHLK010000012">
    <property type="protein sequence ID" value="MBB6562426.1"/>
    <property type="molecule type" value="Genomic_DNA"/>
</dbReference>
<dbReference type="NCBIfam" id="TIGR01730">
    <property type="entry name" value="RND_mfp"/>
    <property type="match status" value="1"/>
</dbReference>
<name>A0A7X0UBI8_9BURK</name>
<dbReference type="SUPFAM" id="SSF111369">
    <property type="entry name" value="HlyD-like secretion proteins"/>
    <property type="match status" value="1"/>
</dbReference>
<dbReference type="Pfam" id="PF25989">
    <property type="entry name" value="YknX_C"/>
    <property type="match status" value="1"/>
</dbReference>
<dbReference type="FunFam" id="2.40.30.170:FF:000010">
    <property type="entry name" value="Efflux RND transporter periplasmic adaptor subunit"/>
    <property type="match status" value="1"/>
</dbReference>
<dbReference type="PANTHER" id="PTHR30469">
    <property type="entry name" value="MULTIDRUG RESISTANCE PROTEIN MDTA"/>
    <property type="match status" value="1"/>
</dbReference>
<dbReference type="RefSeq" id="WP_184862415.1">
    <property type="nucleotide sequence ID" value="NZ_JACHLK010000012.1"/>
</dbReference>
<dbReference type="Pfam" id="PF25954">
    <property type="entry name" value="Beta-barrel_RND_2"/>
    <property type="match status" value="1"/>
</dbReference>
<keyword evidence="3" id="KW-0472">Membrane</keyword>